<dbReference type="AlphaFoldDB" id="A0A3N4JZV9"/>
<evidence type="ECO:0000256" key="1">
    <source>
        <dbReference type="SAM" id="Phobius"/>
    </source>
</evidence>
<keyword evidence="1" id="KW-0472">Membrane</keyword>
<accession>A0A3N4JZV9</accession>
<keyword evidence="3" id="KW-1185">Reference proteome</keyword>
<gene>
    <name evidence="2" type="ORF">L873DRAFT_1841066</name>
</gene>
<evidence type="ECO:0000313" key="2">
    <source>
        <dbReference type="EMBL" id="RPB03910.1"/>
    </source>
</evidence>
<reference evidence="2 3" key="1">
    <citation type="journal article" date="2018" name="Nat. Ecol. Evol.">
        <title>Pezizomycetes genomes reveal the molecular basis of ectomycorrhizal truffle lifestyle.</title>
        <authorList>
            <person name="Murat C."/>
            <person name="Payen T."/>
            <person name="Noel B."/>
            <person name="Kuo A."/>
            <person name="Morin E."/>
            <person name="Chen J."/>
            <person name="Kohler A."/>
            <person name="Krizsan K."/>
            <person name="Balestrini R."/>
            <person name="Da Silva C."/>
            <person name="Montanini B."/>
            <person name="Hainaut M."/>
            <person name="Levati E."/>
            <person name="Barry K.W."/>
            <person name="Belfiori B."/>
            <person name="Cichocki N."/>
            <person name="Clum A."/>
            <person name="Dockter R.B."/>
            <person name="Fauchery L."/>
            <person name="Guy J."/>
            <person name="Iotti M."/>
            <person name="Le Tacon F."/>
            <person name="Lindquist E.A."/>
            <person name="Lipzen A."/>
            <person name="Malagnac F."/>
            <person name="Mello A."/>
            <person name="Molinier V."/>
            <person name="Miyauchi S."/>
            <person name="Poulain J."/>
            <person name="Riccioni C."/>
            <person name="Rubini A."/>
            <person name="Sitrit Y."/>
            <person name="Splivallo R."/>
            <person name="Traeger S."/>
            <person name="Wang M."/>
            <person name="Zifcakova L."/>
            <person name="Wipf D."/>
            <person name="Zambonelli A."/>
            <person name="Paolocci F."/>
            <person name="Nowrousian M."/>
            <person name="Ottonello S."/>
            <person name="Baldrian P."/>
            <person name="Spatafora J.W."/>
            <person name="Henrissat B."/>
            <person name="Nagy L.G."/>
            <person name="Aury J.M."/>
            <person name="Wincker P."/>
            <person name="Grigoriev I.V."/>
            <person name="Bonfante P."/>
            <person name="Martin F.M."/>
        </authorList>
    </citation>
    <scope>NUCLEOTIDE SEQUENCE [LARGE SCALE GENOMIC DNA]</scope>
    <source>
        <strain evidence="2 3">120613-1</strain>
    </source>
</reference>
<evidence type="ECO:0000313" key="3">
    <source>
        <dbReference type="Proteomes" id="UP000276215"/>
    </source>
</evidence>
<feature type="transmembrane region" description="Helical" evidence="1">
    <location>
        <begin position="82"/>
        <end position="108"/>
    </location>
</feature>
<name>A0A3N4JZV9_9PEZI</name>
<organism evidence="2 3">
    <name type="scientific">Choiromyces venosus 120613-1</name>
    <dbReference type="NCBI Taxonomy" id="1336337"/>
    <lineage>
        <taxon>Eukaryota</taxon>
        <taxon>Fungi</taxon>
        <taxon>Dikarya</taxon>
        <taxon>Ascomycota</taxon>
        <taxon>Pezizomycotina</taxon>
        <taxon>Pezizomycetes</taxon>
        <taxon>Pezizales</taxon>
        <taxon>Tuberaceae</taxon>
        <taxon>Choiromyces</taxon>
    </lineage>
</organism>
<protein>
    <submittedName>
        <fullName evidence="2">Uncharacterized protein</fullName>
    </submittedName>
</protein>
<proteinExistence type="predicted"/>
<dbReference type="EMBL" id="ML120361">
    <property type="protein sequence ID" value="RPB03910.1"/>
    <property type="molecule type" value="Genomic_DNA"/>
</dbReference>
<sequence>MGYPTVKVRGNLLLPNPTPRMIQQPRKTIDRVAKMSLFIRKLYMQKIFPVPVYWWWEIDSLKTGMNRKFIEGGKIPVMQSQLGVVIAVIFAFCGFTGVVAVQVVDVFVRIQNAVVMKEMNNAKNSEQDGVCALVSESEQDGRI</sequence>
<keyword evidence="1" id="KW-0812">Transmembrane</keyword>
<dbReference type="Proteomes" id="UP000276215">
    <property type="component" value="Unassembled WGS sequence"/>
</dbReference>
<keyword evidence="1" id="KW-1133">Transmembrane helix</keyword>